<gene>
    <name evidence="1" type="ORF">E1832_04425</name>
</gene>
<dbReference type="Proteomes" id="UP000295301">
    <property type="component" value="Unassembled WGS sequence"/>
</dbReference>
<reference evidence="1 2" key="1">
    <citation type="submission" date="2019-03" db="EMBL/GenBank/DDBJ databases">
        <title>Ruegeria lutea sp. nov., a novel strain, isolated from marine sediment, the Masan Bay, South Korea.</title>
        <authorList>
            <person name="Kim J."/>
            <person name="Kim D.-Y."/>
            <person name="Lee S.-S."/>
        </authorList>
    </citation>
    <scope>NUCLEOTIDE SEQUENCE [LARGE SCALE GENOMIC DNA]</scope>
    <source>
        <strain evidence="1 2">318-1</strain>
    </source>
</reference>
<proteinExistence type="predicted"/>
<protein>
    <recommendedName>
        <fullName evidence="3">Glycolipid-binding domain-containing protein</fullName>
    </recommendedName>
</protein>
<comment type="caution">
    <text evidence="1">The sequence shown here is derived from an EMBL/GenBank/DDBJ whole genome shotgun (WGS) entry which is preliminary data.</text>
</comment>
<dbReference type="Pfam" id="PF06475">
    <property type="entry name" value="Glycolipid_bind"/>
    <property type="match status" value="1"/>
</dbReference>
<dbReference type="SUPFAM" id="SSF159275">
    <property type="entry name" value="PA1994-like"/>
    <property type="match status" value="1"/>
</dbReference>
<dbReference type="InterPro" id="IPR009467">
    <property type="entry name" value="Glycolipid-bd_prot_put"/>
</dbReference>
<dbReference type="EMBL" id="SMUV01000050">
    <property type="protein sequence ID" value="TDK51076.1"/>
    <property type="molecule type" value="Genomic_DNA"/>
</dbReference>
<organism evidence="1 2">
    <name type="scientific">Antarcticimicrobium luteum</name>
    <dbReference type="NCBI Taxonomy" id="2547397"/>
    <lineage>
        <taxon>Bacteria</taxon>
        <taxon>Pseudomonadati</taxon>
        <taxon>Pseudomonadota</taxon>
        <taxon>Alphaproteobacteria</taxon>
        <taxon>Rhodobacterales</taxon>
        <taxon>Paracoccaceae</taxon>
        <taxon>Antarcticimicrobium</taxon>
    </lineage>
</organism>
<dbReference type="OrthoDB" id="7347529at2"/>
<keyword evidence="2" id="KW-1185">Reference proteome</keyword>
<evidence type="ECO:0000313" key="1">
    <source>
        <dbReference type="EMBL" id="TDK51076.1"/>
    </source>
</evidence>
<sequence>MPGRALAMAHWRRLDGEGTDRCTLARAENGWLLTGQVHWQEGGEESSLLYTVRCGPDWATLSADIAGERAGAPVALRILSGPQGWRMNGVEQPGTAGCTDIDLSFTPATNLLPLRRLMPEGPVPVRAAWLVPGLDRLAPLEQSYCPQEDGSVAYTSANFEARLEVHPSGFVTRYPGLWEGWVDG</sequence>
<evidence type="ECO:0000313" key="2">
    <source>
        <dbReference type="Proteomes" id="UP000295301"/>
    </source>
</evidence>
<evidence type="ECO:0008006" key="3">
    <source>
        <dbReference type="Google" id="ProtNLM"/>
    </source>
</evidence>
<name>A0A4R5VFD2_9RHOB</name>
<dbReference type="RefSeq" id="WP_133358527.1">
    <property type="nucleotide sequence ID" value="NZ_SMUV01000050.1"/>
</dbReference>
<dbReference type="AlphaFoldDB" id="A0A4R5VFD2"/>
<accession>A0A4R5VFD2</accession>